<comment type="similarity">
    <text evidence="1">Belongs to the isochorismatase family.</text>
</comment>
<evidence type="ECO:0000256" key="1">
    <source>
        <dbReference type="ARBA" id="ARBA00006336"/>
    </source>
</evidence>
<dbReference type="RefSeq" id="WP_012962442.1">
    <property type="nucleotide sequence ID" value="NZ_JAKEIN010000001.1"/>
</dbReference>
<evidence type="ECO:0000256" key="2">
    <source>
        <dbReference type="ARBA" id="ARBA00022801"/>
    </source>
</evidence>
<dbReference type="InterPro" id="IPR050272">
    <property type="entry name" value="Isochorismatase-like_hydrls"/>
</dbReference>
<comment type="caution">
    <text evidence="4">The sequence shown here is derived from an EMBL/GenBank/DDBJ whole genome shotgun (WGS) entry which is preliminary data.</text>
</comment>
<dbReference type="InterPro" id="IPR000868">
    <property type="entry name" value="Isochorismatase-like_dom"/>
</dbReference>
<evidence type="ECO:0000259" key="3">
    <source>
        <dbReference type="Pfam" id="PF00857"/>
    </source>
</evidence>
<gene>
    <name evidence="4" type="ORF">SGADD03_01352</name>
</gene>
<reference evidence="4 5" key="1">
    <citation type="submission" date="2016-01" db="EMBL/GenBank/DDBJ databases">
        <title>Highly variable Streptococcus oralis are common among viridans streptococci isolated from primates.</title>
        <authorList>
            <person name="Denapaite D."/>
            <person name="Rieger M."/>
            <person name="Koendgen S."/>
            <person name="Brueckner R."/>
            <person name="Ochigava I."/>
            <person name="Kappeler P."/>
            <person name="Maetz-Rensing K."/>
            <person name="Leendertz F."/>
            <person name="Hakenbeck R."/>
        </authorList>
    </citation>
    <scope>NUCLEOTIDE SEQUENCE [LARGE SCALE GENOMIC DNA]</scope>
    <source>
        <strain evidence="4 5">DD03</strain>
    </source>
</reference>
<dbReference type="Pfam" id="PF00857">
    <property type="entry name" value="Isochorismatase"/>
    <property type="match status" value="1"/>
</dbReference>
<dbReference type="PANTHER" id="PTHR43540">
    <property type="entry name" value="PEROXYUREIDOACRYLATE/UREIDOACRYLATE AMIDOHYDROLASE-RELATED"/>
    <property type="match status" value="1"/>
</dbReference>
<dbReference type="OMA" id="TGMMTHM"/>
<name>A0A139QWE0_9STRE</name>
<sequence>MKTALLVVDIQTALIEAKPYAVDNCLSVWQKAIATCREKNIEVIYVRHNDDELLTGSHGWEIYEAIAPEVDEKIFDKHYNSAFKETHLQPYLDSQVIERLIIIGMATNYCIDTTVKVAFEFGYNLAVIKNGTTTFAEREITAEQLIQHYESTWNGRFAQVADLEEILKED</sequence>
<protein>
    <submittedName>
        <fullName evidence="4">Isochorismatase</fullName>
        <ecNumber evidence="4">3.3.2.1</ecNumber>
    </submittedName>
</protein>
<dbReference type="GO" id="GO:0008908">
    <property type="term" value="F:isochorismatase activity"/>
    <property type="evidence" value="ECO:0007669"/>
    <property type="project" value="UniProtKB-EC"/>
</dbReference>
<dbReference type="AlphaFoldDB" id="A0A139QWE0"/>
<dbReference type="Gene3D" id="3.40.50.850">
    <property type="entry name" value="Isochorismatase-like"/>
    <property type="match status" value="1"/>
</dbReference>
<organism evidence="4 5">
    <name type="scientific">Streptococcus gallolyticus</name>
    <dbReference type="NCBI Taxonomy" id="315405"/>
    <lineage>
        <taxon>Bacteria</taxon>
        <taxon>Bacillati</taxon>
        <taxon>Bacillota</taxon>
        <taxon>Bacilli</taxon>
        <taxon>Lactobacillales</taxon>
        <taxon>Streptococcaceae</taxon>
        <taxon>Streptococcus</taxon>
    </lineage>
</organism>
<feature type="domain" description="Isochorismatase-like" evidence="3">
    <location>
        <begin position="3"/>
        <end position="144"/>
    </location>
</feature>
<keyword evidence="2 4" id="KW-0378">Hydrolase</keyword>
<proteinExistence type="inferred from homology"/>
<dbReference type="PATRIC" id="fig|315405.12.peg.1590"/>
<evidence type="ECO:0000313" key="5">
    <source>
        <dbReference type="Proteomes" id="UP000071927"/>
    </source>
</evidence>
<dbReference type="CDD" id="cd01014">
    <property type="entry name" value="nicotinamidase_related"/>
    <property type="match status" value="1"/>
</dbReference>
<dbReference type="EC" id="3.3.2.1" evidence="4"/>
<dbReference type="InterPro" id="IPR036380">
    <property type="entry name" value="Isochorismatase-like_sf"/>
</dbReference>
<dbReference type="EMBL" id="LQXV01000242">
    <property type="protein sequence ID" value="KXU06804.1"/>
    <property type="molecule type" value="Genomic_DNA"/>
</dbReference>
<dbReference type="Proteomes" id="UP000071927">
    <property type="component" value="Unassembled WGS sequence"/>
</dbReference>
<dbReference type="PANTHER" id="PTHR43540:SF14">
    <property type="entry name" value="ISOCHORISMATASE"/>
    <property type="match status" value="1"/>
</dbReference>
<evidence type="ECO:0000313" key="4">
    <source>
        <dbReference type="EMBL" id="KXU06804.1"/>
    </source>
</evidence>
<dbReference type="SUPFAM" id="SSF52499">
    <property type="entry name" value="Isochorismatase-like hydrolases"/>
    <property type="match status" value="1"/>
</dbReference>
<accession>A0A139QWE0</accession>